<dbReference type="Pfam" id="PF00563">
    <property type="entry name" value="EAL"/>
    <property type="match status" value="1"/>
</dbReference>
<dbReference type="InterPro" id="IPR029787">
    <property type="entry name" value="Nucleotide_cyclase"/>
</dbReference>
<dbReference type="GO" id="GO:0071111">
    <property type="term" value="F:cyclic-guanylate-specific phosphodiesterase activity"/>
    <property type="evidence" value="ECO:0007669"/>
    <property type="project" value="InterPro"/>
</dbReference>
<evidence type="ECO:0000313" key="4">
    <source>
        <dbReference type="Proteomes" id="UP000242999"/>
    </source>
</evidence>
<dbReference type="Gene3D" id="3.10.580.10">
    <property type="entry name" value="CBS-domain"/>
    <property type="match status" value="1"/>
</dbReference>
<dbReference type="PROSITE" id="PS50883">
    <property type="entry name" value="EAL"/>
    <property type="match status" value="1"/>
</dbReference>
<dbReference type="AlphaFoldDB" id="A0A1H6QKN3"/>
<sequence length="603" mass="68750">MIDHNDIFTIIKRQLISTFFQPIVESSSQEVVAFEALSRGPSDSRLHAPMRLFDEARQKHCLFALENACRQKAIESFTRQQLQGKLFINVTPDTLLQADHRSGQTLDLLKNYQMTPEQVVIELTEHTPMHDFSLMRHAVRHYQDMGFAIALDDLGTGYSSLRLWSELSPNYVKVDRHFVNHIHQDKVKRDFVRFIVEIARAVGSQLIAEGIETQEEYITLRDLGVDYMQGYYFARPQPTPQRRLTFCLPEQEQRADITAYGEQELAAVLVHEVTPVHPQMTVAEVAEIFHQHPDWYSLPVIAHKRPLGLVVRARLFNQLTRPFGQELFGKKPISQLMESHPLCVEKNTRLEQVSQLVTSRVREYLEDDFIITHEEEYLGVGQVIDLLKKITDLQVKSAQHANPLTMLPGNVPIQACIEQRIKQAQSCVVAYLDLDSFKPFNDVYGYAKGDEVLLLVASLLKKYACPNKDFVGHVGGDDFIVVYSSPDWKTRLADMLEDFSRRICGLYTQEHQKAGGIMTCDRYGQERFFPLISISVAAIQADTLSVNNAHELSSHLSHVKHKAKSTQGNCVVLQTQHKMQIIFPPSEMCPPTYHLDTAKALAN</sequence>
<dbReference type="SMART" id="SM00116">
    <property type="entry name" value="CBS"/>
    <property type="match status" value="1"/>
</dbReference>
<dbReference type="Gene3D" id="3.30.70.270">
    <property type="match status" value="1"/>
</dbReference>
<dbReference type="NCBIfam" id="TIGR00254">
    <property type="entry name" value="GGDEF"/>
    <property type="match status" value="1"/>
</dbReference>
<dbReference type="SMART" id="SM00052">
    <property type="entry name" value="EAL"/>
    <property type="match status" value="1"/>
</dbReference>
<dbReference type="CDD" id="cd04598">
    <property type="entry name" value="CBS_pair_GGDEF_EAL"/>
    <property type="match status" value="1"/>
</dbReference>
<dbReference type="SMART" id="SM00267">
    <property type="entry name" value="GGDEF"/>
    <property type="match status" value="1"/>
</dbReference>
<dbReference type="InterPro" id="IPR043128">
    <property type="entry name" value="Rev_trsase/Diguanyl_cyclase"/>
</dbReference>
<dbReference type="PROSITE" id="PS50887">
    <property type="entry name" value="GGDEF"/>
    <property type="match status" value="1"/>
</dbReference>
<dbReference type="InterPro" id="IPR000644">
    <property type="entry name" value="CBS_dom"/>
</dbReference>
<feature type="domain" description="EAL" evidence="1">
    <location>
        <begin position="1"/>
        <end position="250"/>
    </location>
</feature>
<dbReference type="InterPro" id="IPR001633">
    <property type="entry name" value="EAL_dom"/>
</dbReference>
<evidence type="ECO:0000259" key="1">
    <source>
        <dbReference type="PROSITE" id="PS50883"/>
    </source>
</evidence>
<evidence type="ECO:0000259" key="2">
    <source>
        <dbReference type="PROSITE" id="PS50887"/>
    </source>
</evidence>
<dbReference type="InterPro" id="IPR046342">
    <property type="entry name" value="CBS_dom_sf"/>
</dbReference>
<dbReference type="RefSeq" id="WP_093308152.1">
    <property type="nucleotide sequence ID" value="NZ_FNYH01000001.1"/>
</dbReference>
<dbReference type="CDD" id="cd01948">
    <property type="entry name" value="EAL"/>
    <property type="match status" value="1"/>
</dbReference>
<keyword evidence="4" id="KW-1185">Reference proteome</keyword>
<organism evidence="3 4">
    <name type="scientific">Allopseudospirillum japonicum</name>
    <dbReference type="NCBI Taxonomy" id="64971"/>
    <lineage>
        <taxon>Bacteria</taxon>
        <taxon>Pseudomonadati</taxon>
        <taxon>Pseudomonadota</taxon>
        <taxon>Gammaproteobacteria</taxon>
        <taxon>Oceanospirillales</taxon>
        <taxon>Oceanospirillaceae</taxon>
        <taxon>Allopseudospirillum</taxon>
    </lineage>
</organism>
<dbReference type="OrthoDB" id="1673646at2"/>
<accession>A0A1H6QKN3</accession>
<dbReference type="PANTHER" id="PTHR33121">
    <property type="entry name" value="CYCLIC DI-GMP PHOSPHODIESTERASE PDEF"/>
    <property type="match status" value="1"/>
</dbReference>
<proteinExistence type="predicted"/>
<evidence type="ECO:0000313" key="3">
    <source>
        <dbReference type="EMBL" id="SEI39855.1"/>
    </source>
</evidence>
<dbReference type="InterPro" id="IPR050706">
    <property type="entry name" value="Cyclic-di-GMP_PDE-like"/>
</dbReference>
<feature type="domain" description="GGDEF" evidence="2">
    <location>
        <begin position="425"/>
        <end position="576"/>
    </location>
</feature>
<dbReference type="PANTHER" id="PTHR33121:SF76">
    <property type="entry name" value="SIGNALING PROTEIN"/>
    <property type="match status" value="1"/>
</dbReference>
<dbReference type="Pfam" id="PF00990">
    <property type="entry name" value="GGDEF"/>
    <property type="match status" value="1"/>
</dbReference>
<dbReference type="SUPFAM" id="SSF54631">
    <property type="entry name" value="CBS-domain pair"/>
    <property type="match status" value="1"/>
</dbReference>
<dbReference type="STRING" id="64971.SAMN05421831_101273"/>
<dbReference type="InterPro" id="IPR000160">
    <property type="entry name" value="GGDEF_dom"/>
</dbReference>
<dbReference type="Gene3D" id="3.20.20.450">
    <property type="entry name" value="EAL domain"/>
    <property type="match status" value="1"/>
</dbReference>
<dbReference type="CDD" id="cd01949">
    <property type="entry name" value="GGDEF"/>
    <property type="match status" value="1"/>
</dbReference>
<dbReference type="Pfam" id="PF00571">
    <property type="entry name" value="CBS"/>
    <property type="match status" value="1"/>
</dbReference>
<dbReference type="Proteomes" id="UP000242999">
    <property type="component" value="Unassembled WGS sequence"/>
</dbReference>
<dbReference type="InterPro" id="IPR035919">
    <property type="entry name" value="EAL_sf"/>
</dbReference>
<dbReference type="EMBL" id="FNYH01000001">
    <property type="protein sequence ID" value="SEI39855.1"/>
    <property type="molecule type" value="Genomic_DNA"/>
</dbReference>
<dbReference type="SUPFAM" id="SSF55073">
    <property type="entry name" value="Nucleotide cyclase"/>
    <property type="match status" value="1"/>
</dbReference>
<protein>
    <submittedName>
        <fullName evidence="3">Diguanylate cyclase (GGDEF) domain-containing protein</fullName>
    </submittedName>
</protein>
<gene>
    <name evidence="3" type="ORF">SAMN05421831_101273</name>
</gene>
<reference evidence="4" key="1">
    <citation type="submission" date="2016-10" db="EMBL/GenBank/DDBJ databases">
        <authorList>
            <person name="Varghese N."/>
            <person name="Submissions S."/>
        </authorList>
    </citation>
    <scope>NUCLEOTIDE SEQUENCE [LARGE SCALE GENOMIC DNA]</scope>
    <source>
        <strain evidence="4">DSM 7165</strain>
    </source>
</reference>
<dbReference type="SUPFAM" id="SSF141868">
    <property type="entry name" value="EAL domain-like"/>
    <property type="match status" value="1"/>
</dbReference>
<name>A0A1H6QKN3_9GAMM</name>